<feature type="repeat" description="TPR" evidence="3">
    <location>
        <begin position="42"/>
        <end position="75"/>
    </location>
</feature>
<evidence type="ECO:0000256" key="1">
    <source>
        <dbReference type="ARBA" id="ARBA00022737"/>
    </source>
</evidence>
<evidence type="ECO:0000313" key="5">
    <source>
        <dbReference type="Proteomes" id="UP000439522"/>
    </source>
</evidence>
<dbReference type="AlphaFoldDB" id="A0A6I4TGQ8"/>
<keyword evidence="2 3" id="KW-0802">TPR repeat</keyword>
<name>A0A6I4TGQ8_9SPHN</name>
<organism evidence="4 5">
    <name type="scientific">Tsuneonella aeria</name>
    <dbReference type="NCBI Taxonomy" id="1837929"/>
    <lineage>
        <taxon>Bacteria</taxon>
        <taxon>Pseudomonadati</taxon>
        <taxon>Pseudomonadota</taxon>
        <taxon>Alphaproteobacteria</taxon>
        <taxon>Sphingomonadales</taxon>
        <taxon>Erythrobacteraceae</taxon>
        <taxon>Tsuneonella</taxon>
    </lineage>
</organism>
<dbReference type="EMBL" id="WTZA01000002">
    <property type="protein sequence ID" value="MXO75846.1"/>
    <property type="molecule type" value="Genomic_DNA"/>
</dbReference>
<evidence type="ECO:0000313" key="4">
    <source>
        <dbReference type="EMBL" id="MXO75846.1"/>
    </source>
</evidence>
<sequence length="112" mass="11807">MMAPGPAAEAPADVAYRELLAGDNRAAVERIEANAALDEGDPARLINLGVAYARQGDTERARTMFERAAAADARADLETATGEWADSRNLALRALASINRGTLAGGVRTARR</sequence>
<keyword evidence="1" id="KW-0677">Repeat</keyword>
<dbReference type="InterPro" id="IPR011990">
    <property type="entry name" value="TPR-like_helical_dom_sf"/>
</dbReference>
<dbReference type="InterPro" id="IPR013105">
    <property type="entry name" value="TPR_2"/>
</dbReference>
<reference evidence="4 5" key="1">
    <citation type="submission" date="2019-12" db="EMBL/GenBank/DDBJ databases">
        <title>Genomic-based taxomic classification of the family Erythrobacteraceae.</title>
        <authorList>
            <person name="Xu L."/>
        </authorList>
    </citation>
    <scope>NUCLEOTIDE SEQUENCE [LARGE SCALE GENOMIC DNA]</scope>
    <source>
        <strain evidence="4 5">100921-2</strain>
    </source>
</reference>
<comment type="caution">
    <text evidence="4">The sequence shown here is derived from an EMBL/GenBank/DDBJ whole genome shotgun (WGS) entry which is preliminary data.</text>
</comment>
<dbReference type="PROSITE" id="PS50005">
    <property type="entry name" value="TPR"/>
    <property type="match status" value="1"/>
</dbReference>
<dbReference type="Gene3D" id="1.25.40.10">
    <property type="entry name" value="Tetratricopeptide repeat domain"/>
    <property type="match status" value="1"/>
</dbReference>
<evidence type="ECO:0000256" key="2">
    <source>
        <dbReference type="ARBA" id="ARBA00022803"/>
    </source>
</evidence>
<dbReference type="SUPFAM" id="SSF48452">
    <property type="entry name" value="TPR-like"/>
    <property type="match status" value="1"/>
</dbReference>
<protein>
    <submittedName>
        <fullName evidence="4">Tetratricopeptide repeat protein</fullName>
    </submittedName>
</protein>
<gene>
    <name evidence="4" type="ORF">GRI40_11525</name>
</gene>
<dbReference type="Proteomes" id="UP000439522">
    <property type="component" value="Unassembled WGS sequence"/>
</dbReference>
<dbReference type="OrthoDB" id="92543at2"/>
<proteinExistence type="predicted"/>
<dbReference type="Pfam" id="PF07719">
    <property type="entry name" value="TPR_2"/>
    <property type="match status" value="1"/>
</dbReference>
<dbReference type="InterPro" id="IPR019734">
    <property type="entry name" value="TPR_rpt"/>
</dbReference>
<evidence type="ECO:0000256" key="3">
    <source>
        <dbReference type="PROSITE-ProRule" id="PRU00339"/>
    </source>
</evidence>
<accession>A0A6I4TGQ8</accession>
<keyword evidence="5" id="KW-1185">Reference proteome</keyword>